<dbReference type="PANTHER" id="PTHR14614:SF104">
    <property type="entry name" value="N-METHYLTRANSFERASE, PUTATIVE (AFU_ORTHOLOGUE AFUA_1G17750)-RELATED"/>
    <property type="match status" value="1"/>
</dbReference>
<organism evidence="2 3">
    <name type="scientific">Malassezia furfur</name>
    <name type="common">Pityriasis versicolor infection agent</name>
    <name type="synonym">Pityrosporum furfur</name>
    <dbReference type="NCBI Taxonomy" id="55194"/>
    <lineage>
        <taxon>Eukaryota</taxon>
        <taxon>Fungi</taxon>
        <taxon>Dikarya</taxon>
        <taxon>Basidiomycota</taxon>
        <taxon>Ustilaginomycotina</taxon>
        <taxon>Malasseziomycetes</taxon>
        <taxon>Malasseziales</taxon>
        <taxon>Malasseziaceae</taxon>
        <taxon>Malassezia</taxon>
    </lineage>
</organism>
<keyword evidence="2" id="KW-0489">Methyltransferase</keyword>
<sequence length="322" mass="34265">MPDAAPSAQELAHVAPSFGEPGAAYVYQPKALGARYPQPEAPRLSIVLPEAPLYMLFAHRVWRAGMLLADAIYAGAVDVRNANVLELGAGTGLPALTAAVCGGARFVVATDYDDDSILAALRANVKRTLADHTKHAPIVVAAHTWGHRMDDISDLLSARAPVLFDAILLADCVWERFSHDALVKSVTALLARTPSARVYMVAGLHTGRATLVHFFRRMLAAGLVLVPVPGDWPAENAPAQGETDDEYVVGRQHILELEVAGGDADDASAAGVAADATSDAPAPGLRGTRRPFVVHTPHEEPVAERNHWLTVSCFAWPMSTSN</sequence>
<dbReference type="GO" id="GO:0032259">
    <property type="term" value="P:methylation"/>
    <property type="evidence" value="ECO:0007669"/>
    <property type="project" value="UniProtKB-KW"/>
</dbReference>
<dbReference type="GO" id="GO:0008112">
    <property type="term" value="F:nicotinamide N-methyltransferase activity"/>
    <property type="evidence" value="ECO:0007669"/>
    <property type="project" value="UniProtKB-EC"/>
</dbReference>
<feature type="compositionally biased region" description="Low complexity" evidence="1">
    <location>
        <begin position="268"/>
        <end position="284"/>
    </location>
</feature>
<dbReference type="InterPro" id="IPR019410">
    <property type="entry name" value="Methyltransf_16"/>
</dbReference>
<keyword evidence="2" id="KW-0808">Transferase</keyword>
<accession>A0ABY8EJV4</accession>
<feature type="region of interest" description="Disordered" evidence="1">
    <location>
        <begin position="268"/>
        <end position="289"/>
    </location>
</feature>
<dbReference type="PANTHER" id="PTHR14614">
    <property type="entry name" value="HEPATOCELLULAR CARCINOMA-ASSOCIATED ANTIGEN"/>
    <property type="match status" value="1"/>
</dbReference>
<dbReference type="Proteomes" id="UP000818624">
    <property type="component" value="Chromosome 1"/>
</dbReference>
<proteinExistence type="predicted"/>
<dbReference type="Pfam" id="PF10294">
    <property type="entry name" value="Methyltransf_16"/>
    <property type="match status" value="1"/>
</dbReference>
<evidence type="ECO:0000256" key="1">
    <source>
        <dbReference type="SAM" id="MobiDB-lite"/>
    </source>
</evidence>
<dbReference type="InterPro" id="IPR029063">
    <property type="entry name" value="SAM-dependent_MTases_sf"/>
</dbReference>
<gene>
    <name evidence="2" type="ORF">GLX27_000010</name>
</gene>
<dbReference type="SUPFAM" id="SSF53335">
    <property type="entry name" value="S-adenosyl-L-methionine-dependent methyltransferases"/>
    <property type="match status" value="1"/>
</dbReference>
<reference evidence="2 3" key="1">
    <citation type="journal article" date="2020" name="Elife">
        <title>Loss of centromere function drives karyotype evolution in closely related Malassezia species.</title>
        <authorList>
            <person name="Sankaranarayanan S.R."/>
            <person name="Ianiri G."/>
            <person name="Coelho M.A."/>
            <person name="Reza M.H."/>
            <person name="Thimmappa B.C."/>
            <person name="Ganguly P."/>
            <person name="Vadnala R.N."/>
            <person name="Sun S."/>
            <person name="Siddharthan R."/>
            <person name="Tellgren-Roth C."/>
            <person name="Dawson T.L."/>
            <person name="Heitman J."/>
            <person name="Sanyal K."/>
        </authorList>
    </citation>
    <scope>NUCLEOTIDE SEQUENCE [LARGE SCALE GENOMIC DNA]</scope>
    <source>
        <strain evidence="2">CBS14141</strain>
    </source>
</reference>
<evidence type="ECO:0000313" key="2">
    <source>
        <dbReference type="EMBL" id="WFD45390.1"/>
    </source>
</evidence>
<evidence type="ECO:0000313" key="3">
    <source>
        <dbReference type="Proteomes" id="UP000818624"/>
    </source>
</evidence>
<keyword evidence="3" id="KW-1185">Reference proteome</keyword>
<dbReference type="CDD" id="cd02440">
    <property type="entry name" value="AdoMet_MTases"/>
    <property type="match status" value="1"/>
</dbReference>
<dbReference type="Gene3D" id="3.40.50.150">
    <property type="entry name" value="Vaccinia Virus protein VP39"/>
    <property type="match status" value="1"/>
</dbReference>
<dbReference type="EMBL" id="CP046234">
    <property type="protein sequence ID" value="WFD45390.1"/>
    <property type="molecule type" value="Genomic_DNA"/>
</dbReference>
<dbReference type="EC" id="2.1.1.1" evidence="2"/>
<protein>
    <submittedName>
        <fullName evidence="2">Nicotinamide N-methyltransferase</fullName>
        <ecNumber evidence="2">2.1.1.1</ecNumber>
    </submittedName>
</protein>
<name>A0ABY8EJV4_MALFU</name>